<dbReference type="OrthoDB" id="5187110at2"/>
<keyword evidence="3 7" id="KW-0812">Transmembrane</keyword>
<evidence type="ECO:0000256" key="7">
    <source>
        <dbReference type="SAM" id="Phobius"/>
    </source>
</evidence>
<keyword evidence="10" id="KW-1185">Reference proteome</keyword>
<gene>
    <name evidence="9" type="ORF">SAMN05421637_0381</name>
</gene>
<protein>
    <submittedName>
        <fullName evidence="9">Uncharacterized membrane protein YckC, RDD family</fullName>
    </submittedName>
</protein>
<comment type="subcellular location">
    <subcellularLocation>
        <location evidence="1">Cell membrane</location>
        <topology evidence="1">Multi-pass membrane protein</topology>
    </subcellularLocation>
</comment>
<keyword evidence="2" id="KW-1003">Cell membrane</keyword>
<sequence>MSRYASGVTEQTEQTAPTTPSAHVPRRLGGIAIDWALCLLISSAFFPDPEYLGSGVTAVERALLAGVPFATLAVWAVQHLVLVATLGSTVGHRIVGLRVVREDGAPAVGLTKAAIRTALLALVIPAVVWGPDARGLHDRLAGTRIVRLGAGEDA</sequence>
<dbReference type="InterPro" id="IPR051791">
    <property type="entry name" value="Pra-immunoreactive"/>
</dbReference>
<reference evidence="10" key="1">
    <citation type="submission" date="2016-10" db="EMBL/GenBank/DDBJ databases">
        <authorList>
            <person name="Varghese N."/>
        </authorList>
    </citation>
    <scope>NUCLEOTIDE SEQUENCE [LARGE SCALE GENOMIC DNA]</scope>
    <source>
        <strain evidence="10">DSM 24868</strain>
    </source>
</reference>
<evidence type="ECO:0000256" key="6">
    <source>
        <dbReference type="SAM" id="MobiDB-lite"/>
    </source>
</evidence>
<evidence type="ECO:0000256" key="1">
    <source>
        <dbReference type="ARBA" id="ARBA00004651"/>
    </source>
</evidence>
<dbReference type="PANTHER" id="PTHR36115">
    <property type="entry name" value="PROLINE-RICH ANTIGEN HOMOLOG-RELATED"/>
    <property type="match status" value="1"/>
</dbReference>
<dbReference type="GO" id="GO:0005886">
    <property type="term" value="C:plasma membrane"/>
    <property type="evidence" value="ECO:0007669"/>
    <property type="project" value="UniProtKB-SubCell"/>
</dbReference>
<evidence type="ECO:0000256" key="5">
    <source>
        <dbReference type="ARBA" id="ARBA00023136"/>
    </source>
</evidence>
<keyword evidence="5 7" id="KW-0472">Membrane</keyword>
<dbReference type="PANTHER" id="PTHR36115:SF6">
    <property type="entry name" value="PROLINE-RICH ANTIGEN HOMOLOG"/>
    <property type="match status" value="1"/>
</dbReference>
<evidence type="ECO:0000256" key="2">
    <source>
        <dbReference type="ARBA" id="ARBA00022475"/>
    </source>
</evidence>
<proteinExistence type="predicted"/>
<dbReference type="Pfam" id="PF06271">
    <property type="entry name" value="RDD"/>
    <property type="match status" value="1"/>
</dbReference>
<accession>A0A1H6UMK0</accession>
<evidence type="ECO:0000259" key="8">
    <source>
        <dbReference type="Pfam" id="PF06271"/>
    </source>
</evidence>
<dbReference type="STRING" id="1043493.SAMN05421637_0381"/>
<name>A0A1H6UMK0_9MICO</name>
<dbReference type="Proteomes" id="UP000183315">
    <property type="component" value="Unassembled WGS sequence"/>
</dbReference>
<feature type="transmembrane region" description="Helical" evidence="7">
    <location>
        <begin position="28"/>
        <end position="46"/>
    </location>
</feature>
<dbReference type="InterPro" id="IPR010432">
    <property type="entry name" value="RDD"/>
</dbReference>
<feature type="transmembrane region" description="Helical" evidence="7">
    <location>
        <begin position="66"/>
        <end position="91"/>
    </location>
</feature>
<feature type="domain" description="RDD" evidence="8">
    <location>
        <begin position="22"/>
        <end position="142"/>
    </location>
</feature>
<evidence type="ECO:0000256" key="3">
    <source>
        <dbReference type="ARBA" id="ARBA00022692"/>
    </source>
</evidence>
<evidence type="ECO:0000256" key="4">
    <source>
        <dbReference type="ARBA" id="ARBA00022989"/>
    </source>
</evidence>
<dbReference type="AlphaFoldDB" id="A0A1H6UMK0"/>
<evidence type="ECO:0000313" key="9">
    <source>
        <dbReference type="EMBL" id="SEI90957.1"/>
    </source>
</evidence>
<keyword evidence="4 7" id="KW-1133">Transmembrane helix</keyword>
<feature type="compositionally biased region" description="Low complexity" evidence="6">
    <location>
        <begin position="9"/>
        <end position="22"/>
    </location>
</feature>
<dbReference type="eggNOG" id="COG1714">
    <property type="taxonomic scope" value="Bacteria"/>
</dbReference>
<organism evidence="9 10">
    <name type="scientific">Demequina mangrovi</name>
    <dbReference type="NCBI Taxonomy" id="1043493"/>
    <lineage>
        <taxon>Bacteria</taxon>
        <taxon>Bacillati</taxon>
        <taxon>Actinomycetota</taxon>
        <taxon>Actinomycetes</taxon>
        <taxon>Micrococcales</taxon>
        <taxon>Demequinaceae</taxon>
        <taxon>Demequina</taxon>
    </lineage>
</organism>
<evidence type="ECO:0000313" key="10">
    <source>
        <dbReference type="Proteomes" id="UP000183315"/>
    </source>
</evidence>
<feature type="region of interest" description="Disordered" evidence="6">
    <location>
        <begin position="1"/>
        <end position="22"/>
    </location>
</feature>
<dbReference type="EMBL" id="FNZI01000001">
    <property type="protein sequence ID" value="SEI90957.1"/>
    <property type="molecule type" value="Genomic_DNA"/>
</dbReference>